<dbReference type="EMBL" id="JASNRB020000001">
    <property type="protein sequence ID" value="MFJ1466100.1"/>
    <property type="molecule type" value="Genomic_DNA"/>
</dbReference>
<proteinExistence type="predicted"/>
<accession>A0ACC7M3L3</accession>
<protein>
    <submittedName>
        <fullName evidence="1">Alpha/beta hydrolase</fullName>
    </submittedName>
</protein>
<gene>
    <name evidence="1" type="ORF">QPK29_000130</name>
</gene>
<reference evidence="1" key="1">
    <citation type="submission" date="2024-11" db="EMBL/GenBank/DDBJ databases">
        <title>Description of Massilia orientalis sp. nov., isolated from rhizosphere soil of Ageratina adenophora.</title>
        <authorList>
            <person name="Wang Y."/>
        </authorList>
    </citation>
    <scope>NUCLEOTIDE SEQUENCE</scope>
    <source>
        <strain evidence="1">YIM B02787</strain>
    </source>
</reference>
<name>A0ACC7M3L3_9BURK</name>
<keyword evidence="1" id="KW-0378">Hydrolase</keyword>
<dbReference type="Proteomes" id="UP001168096">
    <property type="component" value="Unassembled WGS sequence"/>
</dbReference>
<evidence type="ECO:0000313" key="1">
    <source>
        <dbReference type="EMBL" id="MFJ1466100.1"/>
    </source>
</evidence>
<keyword evidence="2" id="KW-1185">Reference proteome</keyword>
<comment type="caution">
    <text evidence="1">The sequence shown here is derived from an EMBL/GenBank/DDBJ whole genome shotgun (WGS) entry which is preliminary data.</text>
</comment>
<sequence>MQIDIWPGAVPDAAPTQQPESVVAAAGHGGWAQVNDVSNPTMTVYSPKGLNTGAAVIVFPGGGFRVLAIDLEGTEICDWLTSRGITCVLLKYRVPGGNDYWDEKCRCRIFPKIPLALQDAQRTIKLVRSKVTELNLNPRKIGVIGFSAGGYLVAQTSNIVASAYAPVDAVDKLSSRPDFAIALYPGHLCRAGALEPSIRVTKDTPPTFLLQAWDDPVDPICNSTLYARALNQAGVPAEVHLFAKGGRAFGLREKDHPLAAWPSLVENWLKETGVL</sequence>
<organism evidence="1 2">
    <name type="scientific">Massilia orientalis</name>
    <dbReference type="NCBI Taxonomy" id="3050128"/>
    <lineage>
        <taxon>Bacteria</taxon>
        <taxon>Pseudomonadati</taxon>
        <taxon>Pseudomonadota</taxon>
        <taxon>Betaproteobacteria</taxon>
        <taxon>Burkholderiales</taxon>
        <taxon>Oxalobacteraceae</taxon>
        <taxon>Telluria group</taxon>
        <taxon>Massilia</taxon>
    </lineage>
</organism>
<evidence type="ECO:0000313" key="2">
    <source>
        <dbReference type="Proteomes" id="UP001168096"/>
    </source>
</evidence>